<dbReference type="EMBL" id="BSNF01000008">
    <property type="protein sequence ID" value="GLQ06895.1"/>
    <property type="molecule type" value="Genomic_DNA"/>
</dbReference>
<name>A0ABQ5U6W4_9PROT</name>
<accession>A0ABQ5U6W4</accession>
<protein>
    <recommendedName>
        <fullName evidence="4">DUF1318 domain-containing protein</fullName>
    </recommendedName>
</protein>
<reference evidence="2" key="1">
    <citation type="journal article" date="2014" name="Int. J. Syst. Evol. Microbiol.">
        <title>Complete genome of a new Firmicutes species belonging to the dominant human colonic microbiota ('Ruminococcus bicirculans') reveals two chromosomes and a selective capacity to utilize plant glucans.</title>
        <authorList>
            <consortium name="NISC Comparative Sequencing Program"/>
            <person name="Wegmann U."/>
            <person name="Louis P."/>
            <person name="Goesmann A."/>
            <person name="Henrissat B."/>
            <person name="Duncan S.H."/>
            <person name="Flint H.J."/>
        </authorList>
    </citation>
    <scope>NUCLEOTIDE SEQUENCE</scope>
    <source>
        <strain evidence="2">NBRC 103408</strain>
    </source>
</reference>
<evidence type="ECO:0000313" key="2">
    <source>
        <dbReference type="EMBL" id="GLQ06895.1"/>
    </source>
</evidence>
<dbReference type="PROSITE" id="PS51318">
    <property type="entry name" value="TAT"/>
    <property type="match status" value="1"/>
</dbReference>
<keyword evidence="1" id="KW-0732">Signal</keyword>
<feature type="chain" id="PRO_5046810716" description="DUF1318 domain-containing protein" evidence="1">
    <location>
        <begin position="37"/>
        <end position="120"/>
    </location>
</feature>
<organism evidence="2 3">
    <name type="scientific">Sneathiella chinensis</name>
    <dbReference type="NCBI Taxonomy" id="349750"/>
    <lineage>
        <taxon>Bacteria</taxon>
        <taxon>Pseudomonadati</taxon>
        <taxon>Pseudomonadota</taxon>
        <taxon>Alphaproteobacteria</taxon>
        <taxon>Sneathiellales</taxon>
        <taxon>Sneathiellaceae</taxon>
        <taxon>Sneathiella</taxon>
    </lineage>
</organism>
<keyword evidence="3" id="KW-1185">Reference proteome</keyword>
<reference evidence="2" key="2">
    <citation type="submission" date="2023-01" db="EMBL/GenBank/DDBJ databases">
        <title>Draft genome sequence of Sneathiella chinensis strain NBRC 103408.</title>
        <authorList>
            <person name="Sun Q."/>
            <person name="Mori K."/>
        </authorList>
    </citation>
    <scope>NUCLEOTIDE SEQUENCE</scope>
    <source>
        <strain evidence="2">NBRC 103408</strain>
    </source>
</reference>
<comment type="caution">
    <text evidence="2">The sequence shown here is derived from an EMBL/GenBank/DDBJ whole genome shotgun (WGS) entry which is preliminary data.</text>
</comment>
<proteinExistence type="predicted"/>
<dbReference type="RefSeq" id="WP_284347839.1">
    <property type="nucleotide sequence ID" value="NZ_BSNF01000008.1"/>
</dbReference>
<sequence>MKHATKKYGMSRRGLLLGAALMAASLGLMGPAPAWASQLDDLRKSGAVGEAYDGYTRARDGSAKGFVDTVNKQRRGIYVKRAKSEGVSPDQVGRVYALEIFKKAPKGTWFLGENGKWTQK</sequence>
<evidence type="ECO:0008006" key="4">
    <source>
        <dbReference type="Google" id="ProtNLM"/>
    </source>
</evidence>
<dbReference type="Pfam" id="PF07027">
    <property type="entry name" value="DUF1318"/>
    <property type="match status" value="1"/>
</dbReference>
<evidence type="ECO:0000313" key="3">
    <source>
        <dbReference type="Proteomes" id="UP001161409"/>
    </source>
</evidence>
<gene>
    <name evidence="2" type="ORF">GCM10007924_21160</name>
</gene>
<feature type="signal peptide" evidence="1">
    <location>
        <begin position="1"/>
        <end position="36"/>
    </location>
</feature>
<dbReference type="Proteomes" id="UP001161409">
    <property type="component" value="Unassembled WGS sequence"/>
</dbReference>
<dbReference type="InterPro" id="IPR006311">
    <property type="entry name" value="TAT_signal"/>
</dbReference>
<evidence type="ECO:0000256" key="1">
    <source>
        <dbReference type="SAM" id="SignalP"/>
    </source>
</evidence>
<dbReference type="InterPro" id="IPR008309">
    <property type="entry name" value="YdbL"/>
</dbReference>